<keyword evidence="1" id="KW-0812">Transmembrane</keyword>
<feature type="transmembrane region" description="Helical" evidence="1">
    <location>
        <begin position="105"/>
        <end position="125"/>
    </location>
</feature>
<proteinExistence type="predicted"/>
<keyword evidence="1" id="KW-0472">Membrane</keyword>
<gene>
    <name evidence="2" type="ORF">AWB79_06984</name>
</gene>
<evidence type="ECO:0000256" key="1">
    <source>
        <dbReference type="SAM" id="Phobius"/>
    </source>
</evidence>
<organism evidence="2 3">
    <name type="scientific">Caballeronia hypogeia</name>
    <dbReference type="NCBI Taxonomy" id="1777140"/>
    <lineage>
        <taxon>Bacteria</taxon>
        <taxon>Pseudomonadati</taxon>
        <taxon>Pseudomonadota</taxon>
        <taxon>Betaproteobacteria</taxon>
        <taxon>Burkholderiales</taxon>
        <taxon>Burkholderiaceae</taxon>
        <taxon>Caballeronia</taxon>
    </lineage>
</organism>
<keyword evidence="3" id="KW-1185">Reference proteome</keyword>
<dbReference type="STRING" id="1777140.AWB79_06984"/>
<accession>A0A158DHD3</accession>
<dbReference type="AlphaFoldDB" id="A0A158DHD3"/>
<name>A0A158DHD3_9BURK</name>
<dbReference type="EMBL" id="FCOA02000043">
    <property type="protein sequence ID" value="SAK93656.1"/>
    <property type="molecule type" value="Genomic_DNA"/>
</dbReference>
<dbReference type="RefSeq" id="WP_198399157.1">
    <property type="nucleotide sequence ID" value="NZ_FCOA02000043.1"/>
</dbReference>
<keyword evidence="1" id="KW-1133">Transmembrane helix</keyword>
<comment type="caution">
    <text evidence="2">The sequence shown here is derived from an EMBL/GenBank/DDBJ whole genome shotgun (WGS) entry which is preliminary data.</text>
</comment>
<sequence length="130" mass="13560">MSSGNVSTAREALMAELLQDADALVRRFEQADEALSGKIEQATTDAAGKAFLAARLNFESVIDKNADKLAEAGRYAAAQIGNQLNTGAVRLVAANAALERKARQFVLMLIVFAFVAGAVGGFVGAKLAGM</sequence>
<dbReference type="Proteomes" id="UP000054851">
    <property type="component" value="Unassembled WGS sequence"/>
</dbReference>
<evidence type="ECO:0000313" key="2">
    <source>
        <dbReference type="EMBL" id="SAK93656.1"/>
    </source>
</evidence>
<reference evidence="2" key="1">
    <citation type="submission" date="2016-01" db="EMBL/GenBank/DDBJ databases">
        <authorList>
            <person name="Peeters C."/>
        </authorList>
    </citation>
    <scope>NUCLEOTIDE SEQUENCE</scope>
    <source>
        <strain evidence="2">LMG 29322</strain>
    </source>
</reference>
<evidence type="ECO:0000313" key="3">
    <source>
        <dbReference type="Proteomes" id="UP000054851"/>
    </source>
</evidence>
<protein>
    <submittedName>
        <fullName evidence="2">Uncharacterized protein</fullName>
    </submittedName>
</protein>